<dbReference type="PATRIC" id="fig|1389415.4.peg.5049"/>
<protein>
    <submittedName>
        <fullName evidence="1">Uncharacterized protein</fullName>
    </submittedName>
</protein>
<accession>U7QR37</accession>
<proteinExistence type="predicted"/>
<name>U7QR37_PHOTE</name>
<evidence type="ECO:0000313" key="2">
    <source>
        <dbReference type="Proteomes" id="UP000017133"/>
    </source>
</evidence>
<evidence type="ECO:0000313" key="1">
    <source>
        <dbReference type="EMBL" id="ERT10338.1"/>
    </source>
</evidence>
<dbReference type="EMBL" id="AXDT01000377">
    <property type="protein sequence ID" value="ERT10338.1"/>
    <property type="molecule type" value="Genomic_DNA"/>
</dbReference>
<comment type="caution">
    <text evidence="1">The sequence shown here is derived from an EMBL/GenBank/DDBJ whole genome shotgun (WGS) entry which is preliminary data.</text>
</comment>
<keyword evidence="2" id="KW-1185">Reference proteome</keyword>
<reference evidence="1 2" key="1">
    <citation type="submission" date="2013-10" db="EMBL/GenBank/DDBJ databases">
        <title>Whole Genome Shotgun Sequence of Photorhabdus temperata J3.</title>
        <authorList>
            <person name="Park G.-S."/>
            <person name="Hong S.-J."/>
            <person name="Shin J.-H."/>
        </authorList>
    </citation>
    <scope>NUCLEOTIDE SEQUENCE [LARGE SCALE GENOMIC DNA]</scope>
    <source>
        <strain evidence="1 2">J3</strain>
    </source>
</reference>
<gene>
    <name evidence="1" type="ORF">O185_25475</name>
</gene>
<dbReference type="Proteomes" id="UP000017133">
    <property type="component" value="Unassembled WGS sequence"/>
</dbReference>
<dbReference type="AlphaFoldDB" id="U7QR37"/>
<sequence>MEYFIPINQMNYLLRYQENYCYTVVDFITINQAIASES</sequence>
<organism evidence="1 2">
    <name type="scientific">Photorhabdus temperata J3</name>
    <dbReference type="NCBI Taxonomy" id="1389415"/>
    <lineage>
        <taxon>Bacteria</taxon>
        <taxon>Pseudomonadati</taxon>
        <taxon>Pseudomonadota</taxon>
        <taxon>Gammaproteobacteria</taxon>
        <taxon>Enterobacterales</taxon>
        <taxon>Morganellaceae</taxon>
        <taxon>Photorhabdus</taxon>
    </lineage>
</organism>